<organism evidence="1 2">
    <name type="scientific">Triticum urartu</name>
    <name type="common">Red wild einkorn</name>
    <name type="synonym">Crithodium urartu</name>
    <dbReference type="NCBI Taxonomy" id="4572"/>
    <lineage>
        <taxon>Eukaryota</taxon>
        <taxon>Viridiplantae</taxon>
        <taxon>Streptophyta</taxon>
        <taxon>Embryophyta</taxon>
        <taxon>Tracheophyta</taxon>
        <taxon>Spermatophyta</taxon>
        <taxon>Magnoliopsida</taxon>
        <taxon>Liliopsida</taxon>
        <taxon>Poales</taxon>
        <taxon>Poaceae</taxon>
        <taxon>BOP clade</taxon>
        <taxon>Pooideae</taxon>
        <taxon>Triticodae</taxon>
        <taxon>Triticeae</taxon>
        <taxon>Triticinae</taxon>
        <taxon>Triticum</taxon>
    </lineage>
</organism>
<sequence length="32" mass="3712">MFTNHMQDQGRKMVKPKMTAKVSLLLDHLAQN</sequence>
<dbReference type="Proteomes" id="UP000015106">
    <property type="component" value="Chromosome 5"/>
</dbReference>
<dbReference type="EnsemblPlants" id="TuG1812G0500001157.01.T03">
    <property type="protein sequence ID" value="TuG1812G0500001157.01.T03"/>
    <property type="gene ID" value="TuG1812G0500001157.01"/>
</dbReference>
<proteinExistence type="predicted"/>
<evidence type="ECO:0000313" key="1">
    <source>
        <dbReference type="EnsemblPlants" id="TuG1812G0500001157.01.T03"/>
    </source>
</evidence>
<dbReference type="AlphaFoldDB" id="A0A8R7UCY1"/>
<name>A0A8R7UCY1_TRIUA</name>
<protein>
    <submittedName>
        <fullName evidence="1">Uncharacterized protein</fullName>
    </submittedName>
</protein>
<accession>A0A8R7UCY1</accession>
<reference evidence="1" key="2">
    <citation type="submission" date="2018-03" db="EMBL/GenBank/DDBJ databases">
        <title>The Triticum urartu genome reveals the dynamic nature of wheat genome evolution.</title>
        <authorList>
            <person name="Ling H."/>
            <person name="Ma B."/>
            <person name="Shi X."/>
            <person name="Liu H."/>
            <person name="Dong L."/>
            <person name="Sun H."/>
            <person name="Cao Y."/>
            <person name="Gao Q."/>
            <person name="Zheng S."/>
            <person name="Li Y."/>
            <person name="Yu Y."/>
            <person name="Du H."/>
            <person name="Qi M."/>
            <person name="Li Y."/>
            <person name="Yu H."/>
            <person name="Cui Y."/>
            <person name="Wang N."/>
            <person name="Chen C."/>
            <person name="Wu H."/>
            <person name="Zhao Y."/>
            <person name="Zhang J."/>
            <person name="Li Y."/>
            <person name="Zhou W."/>
            <person name="Zhang B."/>
            <person name="Hu W."/>
            <person name="Eijk M."/>
            <person name="Tang J."/>
            <person name="Witsenboer H."/>
            <person name="Zhao S."/>
            <person name="Li Z."/>
            <person name="Zhang A."/>
            <person name="Wang D."/>
            <person name="Liang C."/>
        </authorList>
    </citation>
    <scope>NUCLEOTIDE SEQUENCE [LARGE SCALE GENOMIC DNA]</scope>
    <source>
        <strain evidence="1">cv. G1812</strain>
    </source>
</reference>
<dbReference type="Gramene" id="TuG1812G0500001157.01.T03">
    <property type="protein sequence ID" value="TuG1812G0500001157.01.T03"/>
    <property type="gene ID" value="TuG1812G0500001157.01"/>
</dbReference>
<reference evidence="1" key="3">
    <citation type="submission" date="2022-06" db="UniProtKB">
        <authorList>
            <consortium name="EnsemblPlants"/>
        </authorList>
    </citation>
    <scope>IDENTIFICATION</scope>
</reference>
<keyword evidence="2" id="KW-1185">Reference proteome</keyword>
<evidence type="ECO:0000313" key="2">
    <source>
        <dbReference type="Proteomes" id="UP000015106"/>
    </source>
</evidence>
<reference evidence="2" key="1">
    <citation type="journal article" date="2013" name="Nature">
        <title>Draft genome of the wheat A-genome progenitor Triticum urartu.</title>
        <authorList>
            <person name="Ling H.Q."/>
            <person name="Zhao S."/>
            <person name="Liu D."/>
            <person name="Wang J."/>
            <person name="Sun H."/>
            <person name="Zhang C."/>
            <person name="Fan H."/>
            <person name="Li D."/>
            <person name="Dong L."/>
            <person name="Tao Y."/>
            <person name="Gao C."/>
            <person name="Wu H."/>
            <person name="Li Y."/>
            <person name="Cui Y."/>
            <person name="Guo X."/>
            <person name="Zheng S."/>
            <person name="Wang B."/>
            <person name="Yu K."/>
            <person name="Liang Q."/>
            <person name="Yang W."/>
            <person name="Lou X."/>
            <person name="Chen J."/>
            <person name="Feng M."/>
            <person name="Jian J."/>
            <person name="Zhang X."/>
            <person name="Luo G."/>
            <person name="Jiang Y."/>
            <person name="Liu J."/>
            <person name="Wang Z."/>
            <person name="Sha Y."/>
            <person name="Zhang B."/>
            <person name="Wu H."/>
            <person name="Tang D."/>
            <person name="Shen Q."/>
            <person name="Xue P."/>
            <person name="Zou S."/>
            <person name="Wang X."/>
            <person name="Liu X."/>
            <person name="Wang F."/>
            <person name="Yang Y."/>
            <person name="An X."/>
            <person name="Dong Z."/>
            <person name="Zhang K."/>
            <person name="Zhang X."/>
            <person name="Luo M.C."/>
            <person name="Dvorak J."/>
            <person name="Tong Y."/>
            <person name="Wang J."/>
            <person name="Yang H."/>
            <person name="Li Z."/>
            <person name="Wang D."/>
            <person name="Zhang A."/>
            <person name="Wang J."/>
        </authorList>
    </citation>
    <scope>NUCLEOTIDE SEQUENCE</scope>
    <source>
        <strain evidence="2">cv. G1812</strain>
    </source>
</reference>